<evidence type="ECO:0000313" key="1">
    <source>
        <dbReference type="EMBL" id="KPY57752.1"/>
    </source>
</evidence>
<gene>
    <name evidence="1" type="ORF">ALO94_100700</name>
</gene>
<name>A0A0N8STJ3_PSESX</name>
<sequence length="43" mass="5007">MDVMDEALNVSAIVFATLRNQLACHLCLEAAVWIRLLWRINHR</sequence>
<organism evidence="1 2">
    <name type="scientific">Pseudomonas syringae pv. spinaceae</name>
    <dbReference type="NCBI Taxonomy" id="264459"/>
    <lineage>
        <taxon>Bacteria</taxon>
        <taxon>Pseudomonadati</taxon>
        <taxon>Pseudomonadota</taxon>
        <taxon>Gammaproteobacteria</taxon>
        <taxon>Pseudomonadales</taxon>
        <taxon>Pseudomonadaceae</taxon>
        <taxon>Pseudomonas</taxon>
        <taxon>Pseudomonas syringae</taxon>
    </lineage>
</organism>
<dbReference type="EMBL" id="LJRI01001560">
    <property type="protein sequence ID" value="KPY57752.1"/>
    <property type="molecule type" value="Genomic_DNA"/>
</dbReference>
<reference evidence="1 2" key="1">
    <citation type="submission" date="2015-09" db="EMBL/GenBank/DDBJ databases">
        <title>Genome announcement of multiple Pseudomonas syringae strains.</title>
        <authorList>
            <person name="Thakur S."/>
            <person name="Wang P.W."/>
            <person name="Gong Y."/>
            <person name="Weir B.S."/>
            <person name="Guttman D.S."/>
        </authorList>
    </citation>
    <scope>NUCLEOTIDE SEQUENCE [LARGE SCALE GENOMIC DNA]</scope>
    <source>
        <strain evidence="1 2">ICMP16929</strain>
    </source>
</reference>
<accession>A0A0N8STJ3</accession>
<dbReference type="Proteomes" id="UP000050384">
    <property type="component" value="Unassembled WGS sequence"/>
</dbReference>
<protein>
    <submittedName>
        <fullName evidence="1">Uncharacterized protein</fullName>
    </submittedName>
</protein>
<comment type="caution">
    <text evidence="1">The sequence shown here is derived from an EMBL/GenBank/DDBJ whole genome shotgun (WGS) entry which is preliminary data.</text>
</comment>
<dbReference type="AlphaFoldDB" id="A0A0N8STJ3"/>
<proteinExistence type="predicted"/>
<evidence type="ECO:0000313" key="2">
    <source>
        <dbReference type="Proteomes" id="UP000050384"/>
    </source>
</evidence>